<organism evidence="2 3">
    <name type="scientific">Amphiplicatus metriothermophilus</name>
    <dbReference type="NCBI Taxonomy" id="1519374"/>
    <lineage>
        <taxon>Bacteria</taxon>
        <taxon>Pseudomonadati</taxon>
        <taxon>Pseudomonadota</taxon>
        <taxon>Alphaproteobacteria</taxon>
        <taxon>Parvularculales</taxon>
        <taxon>Parvularculaceae</taxon>
        <taxon>Amphiplicatus</taxon>
    </lineage>
</organism>
<dbReference type="OrthoDB" id="9815600at2"/>
<evidence type="ECO:0000313" key="2">
    <source>
        <dbReference type="EMBL" id="SNT75734.1"/>
    </source>
</evidence>
<dbReference type="RefSeq" id="WP_089413309.1">
    <property type="nucleotide sequence ID" value="NZ_FZQA01000009.1"/>
</dbReference>
<dbReference type="InterPro" id="IPR007060">
    <property type="entry name" value="FtsL/DivIC"/>
</dbReference>
<keyword evidence="2" id="KW-0131">Cell cycle</keyword>
<feature type="coiled-coil region" evidence="1">
    <location>
        <begin position="38"/>
        <end position="65"/>
    </location>
</feature>
<dbReference type="Pfam" id="PF04977">
    <property type="entry name" value="DivIC"/>
    <property type="match status" value="1"/>
</dbReference>
<dbReference type="EMBL" id="FZQA01000009">
    <property type="protein sequence ID" value="SNT75734.1"/>
    <property type="molecule type" value="Genomic_DNA"/>
</dbReference>
<evidence type="ECO:0000313" key="3">
    <source>
        <dbReference type="Proteomes" id="UP000198346"/>
    </source>
</evidence>
<keyword evidence="2" id="KW-0132">Cell division</keyword>
<gene>
    <name evidence="2" type="ORF">SAMN06297382_2884</name>
</gene>
<proteinExistence type="predicted"/>
<keyword evidence="3" id="KW-1185">Reference proteome</keyword>
<keyword evidence="1" id="KW-0175">Coiled coil</keyword>
<accession>A0A239PZP0</accession>
<dbReference type="GO" id="GO:0051301">
    <property type="term" value="P:cell division"/>
    <property type="evidence" value="ECO:0007669"/>
    <property type="project" value="UniProtKB-KW"/>
</dbReference>
<evidence type="ECO:0000256" key="1">
    <source>
        <dbReference type="SAM" id="Coils"/>
    </source>
</evidence>
<dbReference type="Proteomes" id="UP000198346">
    <property type="component" value="Unassembled WGS sequence"/>
</dbReference>
<protein>
    <submittedName>
        <fullName evidence="2">Cell division protein FtsB</fullName>
    </submittedName>
</protein>
<reference evidence="2 3" key="1">
    <citation type="submission" date="2017-07" db="EMBL/GenBank/DDBJ databases">
        <authorList>
            <person name="Sun Z.S."/>
            <person name="Albrecht U."/>
            <person name="Echele G."/>
            <person name="Lee C.C."/>
        </authorList>
    </citation>
    <scope>NUCLEOTIDE SEQUENCE [LARGE SCALE GENOMIC DNA]</scope>
    <source>
        <strain evidence="2 3">CGMCC 1.12710</strain>
    </source>
</reference>
<sequence length="114" mass="12619">MRVIFRFIKDIAAPVLLACWVVYLAYGAVAGAAGYRALGELEAEAARERAALAALRARREALEKRADLLNPRSLDPDLVDERVRAVLGYARPGDVVVPRDELDRMLRAEKTEGK</sequence>
<dbReference type="AlphaFoldDB" id="A0A239PZP0"/>
<name>A0A239PZP0_9PROT</name>